<accession>A0A455TAA4</accession>
<dbReference type="InterPro" id="IPR001782">
    <property type="entry name" value="Flag_FlgI"/>
</dbReference>
<dbReference type="GO" id="GO:0030288">
    <property type="term" value="C:outer membrane-bounded periplasmic space"/>
    <property type="evidence" value="ECO:0007669"/>
    <property type="project" value="InterPro"/>
</dbReference>
<gene>
    <name evidence="7 8" type="primary">flgI</name>
    <name evidence="8" type="ORF">BUCNMO_267</name>
</gene>
<keyword evidence="6 7" id="KW-0975">Bacterial flagellum</keyword>
<evidence type="ECO:0000256" key="2">
    <source>
        <dbReference type="ARBA" id="ARBA00004117"/>
    </source>
</evidence>
<evidence type="ECO:0000313" key="8">
    <source>
        <dbReference type="EMBL" id="BBI01274.1"/>
    </source>
</evidence>
<dbReference type="GO" id="GO:0009428">
    <property type="term" value="C:bacterial-type flagellum basal body, distal rod, P ring"/>
    <property type="evidence" value="ECO:0007669"/>
    <property type="project" value="InterPro"/>
</dbReference>
<dbReference type="AlphaFoldDB" id="A0A455TAA4"/>
<dbReference type="PANTHER" id="PTHR30381">
    <property type="entry name" value="FLAGELLAR P-RING PERIPLASMIC PROTEIN FLGI"/>
    <property type="match status" value="1"/>
</dbReference>
<dbReference type="PANTHER" id="PTHR30381:SF0">
    <property type="entry name" value="FLAGELLAR P-RING PROTEIN"/>
    <property type="match status" value="1"/>
</dbReference>
<keyword evidence="8" id="KW-0282">Flagellum</keyword>
<organism evidence="8 9">
    <name type="scientific">Buchnera aphidicola</name>
    <name type="common">Nipponaphis monzeni</name>
    <dbReference type="NCBI Taxonomy" id="2495405"/>
    <lineage>
        <taxon>Bacteria</taxon>
        <taxon>Pseudomonadati</taxon>
        <taxon>Pseudomonadota</taxon>
        <taxon>Gammaproteobacteria</taxon>
        <taxon>Enterobacterales</taxon>
        <taxon>Erwiniaceae</taxon>
        <taxon>Buchnera</taxon>
    </lineage>
</organism>
<evidence type="ECO:0000256" key="1">
    <source>
        <dbReference type="ARBA" id="ARBA00002591"/>
    </source>
</evidence>
<evidence type="ECO:0000256" key="7">
    <source>
        <dbReference type="HAMAP-Rule" id="MF_00416"/>
    </source>
</evidence>
<name>A0A455TAA4_9GAMM</name>
<dbReference type="NCBIfam" id="NF003676">
    <property type="entry name" value="PRK05303.1"/>
    <property type="match status" value="1"/>
</dbReference>
<sequence>MFKSLLYTLILLFIGVNSLTFASKIKDLTNIEGVRDNQLIGYGLVVGLNGTGDRVSQVPFTIQTLNNMLSQLGIKIPIINNNSQLKNIASVIVTAKLPPFGLQGEKINVIVSSIGNSSSLEGGVLLMTPLKGIDNQIYAIAQGKILIQENYSYSEKDTISFNKKKFNSGKIIDGGIIERELKNNFNNNNIIKLQLYKDNFTLAKQISDNINYRYNNIATAINAKSIVIDIKSFKNVEKINIISNIQNIDIPSSQSKSKIIINSKMGAVVISKSIKLNPCSITYKNFTIFVDKFKKYSYQSTNFNRTLNKKHVSKINTNATLSNIIHTLNLFGIKPHELISILETMKLANCLSTKIETFHEN</sequence>
<dbReference type="PRINTS" id="PR01010">
    <property type="entry name" value="FLGPRINGFLGI"/>
</dbReference>
<protein>
    <recommendedName>
        <fullName evidence="7">Flagellar P-ring protein</fullName>
    </recommendedName>
    <alternativeName>
        <fullName evidence="7">Basal body P-ring protein</fullName>
    </alternativeName>
</protein>
<dbReference type="RefSeq" id="WP_158344930.1">
    <property type="nucleotide sequence ID" value="NZ_AP019379.1"/>
</dbReference>
<proteinExistence type="inferred from homology"/>
<comment type="similarity">
    <text evidence="3 7">Belongs to the FlgI family.</text>
</comment>
<dbReference type="GO" id="GO:0071973">
    <property type="term" value="P:bacterial-type flagellum-dependent cell motility"/>
    <property type="evidence" value="ECO:0007669"/>
    <property type="project" value="InterPro"/>
</dbReference>
<comment type="subcellular location">
    <subcellularLocation>
        <location evidence="2 7">Bacterial flagellum basal body</location>
    </subcellularLocation>
</comment>
<dbReference type="GO" id="GO:0005198">
    <property type="term" value="F:structural molecule activity"/>
    <property type="evidence" value="ECO:0007669"/>
    <property type="project" value="InterPro"/>
</dbReference>
<evidence type="ECO:0000256" key="5">
    <source>
        <dbReference type="ARBA" id="ARBA00022729"/>
    </source>
</evidence>
<evidence type="ECO:0000256" key="4">
    <source>
        <dbReference type="ARBA" id="ARBA00011439"/>
    </source>
</evidence>
<keyword evidence="8" id="KW-0969">Cilium</keyword>
<evidence type="ECO:0000256" key="6">
    <source>
        <dbReference type="ARBA" id="ARBA00023143"/>
    </source>
</evidence>
<keyword evidence="8" id="KW-0966">Cell projection</keyword>
<evidence type="ECO:0000313" key="9">
    <source>
        <dbReference type="Proteomes" id="UP000317544"/>
    </source>
</evidence>
<keyword evidence="9" id="KW-1185">Reference proteome</keyword>
<dbReference type="EMBL" id="AP019379">
    <property type="protein sequence ID" value="BBI01274.1"/>
    <property type="molecule type" value="Genomic_DNA"/>
</dbReference>
<dbReference type="HAMAP" id="MF_00416">
    <property type="entry name" value="FlgI"/>
    <property type="match status" value="1"/>
</dbReference>
<dbReference type="Pfam" id="PF02119">
    <property type="entry name" value="FlgI"/>
    <property type="match status" value="1"/>
</dbReference>
<evidence type="ECO:0000256" key="3">
    <source>
        <dbReference type="ARBA" id="ARBA00008994"/>
    </source>
</evidence>
<dbReference type="Proteomes" id="UP000317544">
    <property type="component" value="Chromosome"/>
</dbReference>
<reference evidence="8 9" key="1">
    <citation type="journal article" date="2019" name="Proc. Natl. Acad. Sci. U.S.A.">
        <title>Exaggeration and cooption of innate immunity for social defense.</title>
        <authorList>
            <person name="Kutsukake M."/>
            <person name="Moriyama M."/>
            <person name="Shigenobu S."/>
            <person name="Meng X.-Y."/>
            <person name="Nikoh N."/>
            <person name="Noda C."/>
            <person name="Kobayashi S."/>
            <person name="Fukatsu T."/>
        </authorList>
    </citation>
    <scope>NUCLEOTIDE SEQUENCE [LARGE SCALE GENOMIC DNA]</scope>
    <source>
        <strain evidence="8 9">Nmo</strain>
    </source>
</reference>
<comment type="subunit">
    <text evidence="4 7">The basal body constitutes a major portion of the flagellar organelle and consists of four rings (L,P,S, and M) mounted on a central rod.</text>
</comment>
<comment type="function">
    <text evidence="1 7">Assembles around the rod to form the L-ring and probably protects the motor/basal body from shearing forces during rotation.</text>
</comment>
<dbReference type="OrthoDB" id="9786431at2"/>
<keyword evidence="5" id="KW-0732">Signal</keyword>